<name>A0A481RJM2_HALEZ</name>
<dbReference type="GeneID" id="301361282"/>
<evidence type="ECO:0000313" key="2">
    <source>
        <dbReference type="Proteomes" id="UP000293073"/>
    </source>
</evidence>
<keyword evidence="1" id="KW-0614">Plasmid</keyword>
<accession>A0A481RJM2</accession>
<dbReference type="KEGG" id="hezz:EO776_15640"/>
<gene>
    <name evidence="1" type="ORF">EO776_15640</name>
</gene>
<dbReference type="RefSeq" id="WP_129452549.1">
    <property type="nucleotide sequence ID" value="NZ_CP034941.1"/>
</dbReference>
<protein>
    <submittedName>
        <fullName evidence="1">Uncharacterized protein</fullName>
    </submittedName>
</protein>
<geneLocation type="plasmid" evidence="2">
    <name>megaPlasmid</name>
</geneLocation>
<dbReference type="EMBL" id="CP034941">
    <property type="protein sequence ID" value="QAY21445.1"/>
    <property type="molecule type" value="Genomic_DNA"/>
</dbReference>
<sequence length="104" mass="11395">MSDSASPSISVSLSEPTNVSTVLDRAGIDYVTVHEQRLLAIYHTGIFNVTTEPESVSNARTLEIECWEAPLPSRSDERSPQELLEDFAAVFDAAMSPEVVSREP</sequence>
<dbReference type="Proteomes" id="UP000293073">
    <property type="component" value="Plasmid megaplasmid"/>
</dbReference>
<evidence type="ECO:0000313" key="1">
    <source>
        <dbReference type="EMBL" id="QAY21445.1"/>
    </source>
</evidence>
<reference evidence="2" key="1">
    <citation type="submission" date="2019-01" db="EMBL/GenBank/DDBJ databases">
        <title>Complete genome of Halorubrum ezzemoulense strain FB21.</title>
        <authorList>
            <person name="Feng Y."/>
            <person name="Louyakis A.S."/>
            <person name="Papke R.T."/>
            <person name="Gogarten J.P."/>
        </authorList>
    </citation>
    <scope>NUCLEOTIDE SEQUENCE [LARGE SCALE GENOMIC DNA]</scope>
    <source>
        <strain evidence="2">Fb21</strain>
        <plasmid evidence="2">megaPlasmid</plasmid>
    </source>
</reference>
<organism evidence="1 2">
    <name type="scientific">Halorubrum ezzemoulense</name>
    <name type="common">Halorubrum chaoviator</name>
    <dbReference type="NCBI Taxonomy" id="337243"/>
    <lineage>
        <taxon>Archaea</taxon>
        <taxon>Methanobacteriati</taxon>
        <taxon>Methanobacteriota</taxon>
        <taxon>Stenosarchaea group</taxon>
        <taxon>Halobacteria</taxon>
        <taxon>Halobacteriales</taxon>
        <taxon>Haloferacaceae</taxon>
        <taxon>Halorubrum</taxon>
    </lineage>
</organism>
<dbReference type="AlphaFoldDB" id="A0A481RJM2"/>
<proteinExistence type="predicted"/>